<keyword evidence="3" id="KW-0560">Oxidoreductase</keyword>
<evidence type="ECO:0000256" key="3">
    <source>
        <dbReference type="ARBA" id="ARBA00023002"/>
    </source>
</evidence>
<accession>A0A4T2BVJ2</accession>
<dbReference type="SUPFAM" id="SSF51679">
    <property type="entry name" value="Bacterial luciferase-like"/>
    <property type="match status" value="1"/>
</dbReference>
<feature type="binding site" evidence="6">
    <location>
        <position position="103"/>
    </location>
    <ligand>
        <name>FMN</name>
        <dbReference type="ChEBI" id="CHEBI:58210"/>
    </ligand>
</feature>
<dbReference type="AlphaFoldDB" id="A0A4T2BVJ2"/>
<dbReference type="RefSeq" id="WP_136642466.1">
    <property type="nucleotide sequence ID" value="NZ_QYRT01000021.1"/>
</dbReference>
<dbReference type="GO" id="GO:0004497">
    <property type="term" value="F:monooxygenase activity"/>
    <property type="evidence" value="ECO:0007669"/>
    <property type="project" value="UniProtKB-KW"/>
</dbReference>
<comment type="similarity">
    <text evidence="5">Belongs to the NtaA/SnaA/DszA monooxygenase family.</text>
</comment>
<evidence type="ECO:0000259" key="7">
    <source>
        <dbReference type="Pfam" id="PF00296"/>
    </source>
</evidence>
<dbReference type="InterPro" id="IPR051260">
    <property type="entry name" value="Diverse_substr_monoxygenases"/>
</dbReference>
<evidence type="ECO:0000256" key="6">
    <source>
        <dbReference type="PIRSR" id="PIRSR000337-1"/>
    </source>
</evidence>
<name>A0A4T2BVJ2_9MICO</name>
<dbReference type="Pfam" id="PF00296">
    <property type="entry name" value="Bac_luciferase"/>
    <property type="match status" value="1"/>
</dbReference>
<dbReference type="Gene3D" id="3.20.20.30">
    <property type="entry name" value="Luciferase-like domain"/>
    <property type="match status" value="1"/>
</dbReference>
<reference evidence="8 9" key="1">
    <citation type="journal article" date="2019" name="Microorganisms">
        <title>Systematic Affiliation and Genome Analysis of Subtercola vilae DB165(T) with Particular Emphasis on Cold Adaptation of an Isolate from a High-Altitude Cold Volcano Lake.</title>
        <authorList>
            <person name="Villalobos A.S."/>
            <person name="Wiese J."/>
            <person name="Imhoff J.F."/>
            <person name="Dorador C."/>
            <person name="Keller A."/>
            <person name="Hentschel U."/>
        </authorList>
    </citation>
    <scope>NUCLEOTIDE SEQUENCE [LARGE SCALE GENOMIC DNA]</scope>
    <source>
        <strain evidence="8 9">DB165</strain>
    </source>
</reference>
<dbReference type="EMBL" id="QYRT01000021">
    <property type="protein sequence ID" value="TIH35179.1"/>
    <property type="molecule type" value="Genomic_DNA"/>
</dbReference>
<dbReference type="InterPro" id="IPR016215">
    <property type="entry name" value="NTA_MOA"/>
</dbReference>
<organism evidence="8 9">
    <name type="scientific">Subtercola vilae</name>
    <dbReference type="NCBI Taxonomy" id="2056433"/>
    <lineage>
        <taxon>Bacteria</taxon>
        <taxon>Bacillati</taxon>
        <taxon>Actinomycetota</taxon>
        <taxon>Actinomycetes</taxon>
        <taxon>Micrococcales</taxon>
        <taxon>Microbacteriaceae</taxon>
        <taxon>Subtercola</taxon>
    </lineage>
</organism>
<evidence type="ECO:0000256" key="4">
    <source>
        <dbReference type="ARBA" id="ARBA00023033"/>
    </source>
</evidence>
<dbReference type="PIRSF" id="PIRSF000337">
    <property type="entry name" value="NTA_MOA"/>
    <property type="match status" value="1"/>
</dbReference>
<feature type="binding site" evidence="6">
    <location>
        <position position="154"/>
    </location>
    <ligand>
        <name>FMN</name>
        <dbReference type="ChEBI" id="CHEBI:58210"/>
    </ligand>
</feature>
<feature type="binding site" evidence="6">
    <location>
        <position position="230"/>
    </location>
    <ligand>
        <name>FMN</name>
        <dbReference type="ChEBI" id="CHEBI:58210"/>
    </ligand>
</feature>
<gene>
    <name evidence="8" type="ORF">D4765_11640</name>
</gene>
<comment type="caution">
    <text evidence="8">The sequence shown here is derived from an EMBL/GenBank/DDBJ whole genome shotgun (WGS) entry which is preliminary data.</text>
</comment>
<feature type="binding site" evidence="6">
    <location>
        <position position="158"/>
    </location>
    <ligand>
        <name>FMN</name>
        <dbReference type="ChEBI" id="CHEBI:58210"/>
    </ligand>
</feature>
<evidence type="ECO:0000256" key="5">
    <source>
        <dbReference type="ARBA" id="ARBA00033748"/>
    </source>
</evidence>
<proteinExistence type="inferred from homology"/>
<keyword evidence="9" id="KW-1185">Reference proteome</keyword>
<dbReference type="InterPro" id="IPR036661">
    <property type="entry name" value="Luciferase-like_sf"/>
</dbReference>
<protein>
    <submittedName>
        <fullName evidence="8">LLM class flavin-dependent oxidoreductase</fullName>
    </submittedName>
</protein>
<keyword evidence="2 6" id="KW-0288">FMN</keyword>
<evidence type="ECO:0000256" key="2">
    <source>
        <dbReference type="ARBA" id="ARBA00022643"/>
    </source>
</evidence>
<keyword evidence="4" id="KW-0503">Monooxygenase</keyword>
<dbReference type="InterPro" id="IPR011251">
    <property type="entry name" value="Luciferase-like_dom"/>
</dbReference>
<dbReference type="Proteomes" id="UP000306192">
    <property type="component" value="Unassembled WGS sequence"/>
</dbReference>
<evidence type="ECO:0000313" key="9">
    <source>
        <dbReference type="Proteomes" id="UP000306192"/>
    </source>
</evidence>
<keyword evidence="1 6" id="KW-0285">Flavoprotein</keyword>
<dbReference type="PANTHER" id="PTHR30011">
    <property type="entry name" value="ALKANESULFONATE MONOOXYGENASE-RELATED"/>
    <property type="match status" value="1"/>
</dbReference>
<dbReference type="NCBIfam" id="TIGR03860">
    <property type="entry name" value="FMN_nitrolo"/>
    <property type="match status" value="1"/>
</dbReference>
<evidence type="ECO:0000313" key="8">
    <source>
        <dbReference type="EMBL" id="TIH35179.1"/>
    </source>
</evidence>
<dbReference type="OrthoDB" id="3265338at2"/>
<feature type="binding site" evidence="6">
    <location>
        <position position="57"/>
    </location>
    <ligand>
        <name>FMN</name>
        <dbReference type="ChEBI" id="CHEBI:58210"/>
    </ligand>
</feature>
<evidence type="ECO:0000256" key="1">
    <source>
        <dbReference type="ARBA" id="ARBA00022630"/>
    </source>
</evidence>
<dbReference type="PANTHER" id="PTHR30011:SF16">
    <property type="entry name" value="C2H2 FINGER DOMAIN TRANSCRIPTION FACTOR (EUROFUNG)-RELATED"/>
    <property type="match status" value="1"/>
</dbReference>
<sequence length="465" mass="50441">MKQIHLGVFEVAGPQVGGTLSWPHPRSDSLRYHELDFWIHMAQLLDQAGFDFLFFADGFGFPSIDGDLPELAARGGINFPGIDPALLIPVLAQATERLGFVVTSSTGLDHPVQTARRFATLDHLTGGRIGWNIVTGASANTVAELFGHSTMKAHDDRYDQADEYVDLAMTLWEGSWEDDAFIGDKESQVLVDRSKLHRITFEGQHFRSTGYFTVDPSPQRTPVLFQAGTSARGRAYAARNAECVFVQGTTVAATKANVADIRAQAAALGRDPESVKIMVGLTVTVAETSELAAAQRKEFDDLQTDEVVAVLYAGNTGIDLLALDPDRDLTQLHDDGGPIGQMGQSNIDRFMGKNGEPALTVREILDQLRGRGTRGLQLVGDPIEVADELERLVDETGLDGFLLEPIFAPADLEDFARLVVPELRRRGRMPAAAATGTLREQVLGRPGAHLSADHPGTKFSVTSAE</sequence>
<feature type="domain" description="Luciferase-like" evidence="7">
    <location>
        <begin position="28"/>
        <end position="398"/>
    </location>
</feature>
<dbReference type="GO" id="GO:0016705">
    <property type="term" value="F:oxidoreductase activity, acting on paired donors, with incorporation or reduction of molecular oxygen"/>
    <property type="evidence" value="ECO:0007669"/>
    <property type="project" value="InterPro"/>
</dbReference>